<dbReference type="AlphaFoldDB" id="A0A3N4KSW0"/>
<sequence>MCLFEHMHVSELIPIQEGCREHVASSKEAHVSGQPTTQPIESTLPACIHRRKERNTCNLPSCCPTCGRDLRHSTQKEGRSFTTGGEHNARYIGRHLPIKQGKIEKEERMSADPEVAKKHTRATGWQTEDETSSTLQRIPNGKETFCFLSKSFAWEDAASPGLDICTVEDREHVPTTVLTNTCSSHNETPCHPKHFEFSACRFPLLSPTYLHPNPNPTSVPTEPHHDRARASFPPLWLPQSAARRWLAFTVVSLHLEMRHCGYCPFRYRSRSQKWEQKAAA</sequence>
<gene>
    <name evidence="2" type="ORF">P167DRAFT_545611</name>
</gene>
<dbReference type="InParanoid" id="A0A3N4KSW0"/>
<dbReference type="EMBL" id="ML119129">
    <property type="protein sequence ID" value="RPB12382.1"/>
    <property type="molecule type" value="Genomic_DNA"/>
</dbReference>
<evidence type="ECO:0000313" key="3">
    <source>
        <dbReference type="Proteomes" id="UP000277580"/>
    </source>
</evidence>
<reference evidence="2 3" key="1">
    <citation type="journal article" date="2018" name="Nat. Ecol. Evol.">
        <title>Pezizomycetes genomes reveal the molecular basis of ectomycorrhizal truffle lifestyle.</title>
        <authorList>
            <person name="Murat C."/>
            <person name="Payen T."/>
            <person name="Noel B."/>
            <person name="Kuo A."/>
            <person name="Morin E."/>
            <person name="Chen J."/>
            <person name="Kohler A."/>
            <person name="Krizsan K."/>
            <person name="Balestrini R."/>
            <person name="Da Silva C."/>
            <person name="Montanini B."/>
            <person name="Hainaut M."/>
            <person name="Levati E."/>
            <person name="Barry K.W."/>
            <person name="Belfiori B."/>
            <person name="Cichocki N."/>
            <person name="Clum A."/>
            <person name="Dockter R.B."/>
            <person name="Fauchery L."/>
            <person name="Guy J."/>
            <person name="Iotti M."/>
            <person name="Le Tacon F."/>
            <person name="Lindquist E.A."/>
            <person name="Lipzen A."/>
            <person name="Malagnac F."/>
            <person name="Mello A."/>
            <person name="Molinier V."/>
            <person name="Miyauchi S."/>
            <person name="Poulain J."/>
            <person name="Riccioni C."/>
            <person name="Rubini A."/>
            <person name="Sitrit Y."/>
            <person name="Splivallo R."/>
            <person name="Traeger S."/>
            <person name="Wang M."/>
            <person name="Zifcakova L."/>
            <person name="Wipf D."/>
            <person name="Zambonelli A."/>
            <person name="Paolocci F."/>
            <person name="Nowrousian M."/>
            <person name="Ottonello S."/>
            <person name="Baldrian P."/>
            <person name="Spatafora J.W."/>
            <person name="Henrissat B."/>
            <person name="Nagy L.G."/>
            <person name="Aury J.M."/>
            <person name="Wincker P."/>
            <person name="Grigoriev I.V."/>
            <person name="Bonfante P."/>
            <person name="Martin F.M."/>
        </authorList>
    </citation>
    <scope>NUCLEOTIDE SEQUENCE [LARGE SCALE GENOMIC DNA]</scope>
    <source>
        <strain evidence="2 3">CCBAS932</strain>
    </source>
</reference>
<accession>A0A3N4KSW0</accession>
<feature type="compositionally biased region" description="Basic and acidic residues" evidence="1">
    <location>
        <begin position="105"/>
        <end position="117"/>
    </location>
</feature>
<name>A0A3N4KSW0_9PEZI</name>
<keyword evidence="3" id="KW-1185">Reference proteome</keyword>
<evidence type="ECO:0000256" key="1">
    <source>
        <dbReference type="SAM" id="MobiDB-lite"/>
    </source>
</evidence>
<dbReference type="Proteomes" id="UP000277580">
    <property type="component" value="Unassembled WGS sequence"/>
</dbReference>
<evidence type="ECO:0000313" key="2">
    <source>
        <dbReference type="EMBL" id="RPB12382.1"/>
    </source>
</evidence>
<feature type="region of interest" description="Disordered" evidence="1">
    <location>
        <begin position="105"/>
        <end position="135"/>
    </location>
</feature>
<organism evidence="2 3">
    <name type="scientific">Morchella conica CCBAS932</name>
    <dbReference type="NCBI Taxonomy" id="1392247"/>
    <lineage>
        <taxon>Eukaryota</taxon>
        <taxon>Fungi</taxon>
        <taxon>Dikarya</taxon>
        <taxon>Ascomycota</taxon>
        <taxon>Pezizomycotina</taxon>
        <taxon>Pezizomycetes</taxon>
        <taxon>Pezizales</taxon>
        <taxon>Morchellaceae</taxon>
        <taxon>Morchella</taxon>
    </lineage>
</organism>
<proteinExistence type="predicted"/>
<protein>
    <submittedName>
        <fullName evidence="2">Uncharacterized protein</fullName>
    </submittedName>
</protein>